<evidence type="ECO:0000313" key="2">
    <source>
        <dbReference type="EMBL" id="MWC45004.1"/>
    </source>
</evidence>
<keyword evidence="4" id="KW-1185">Reference proteome</keyword>
<dbReference type="OrthoDB" id="7189112at2"/>
<evidence type="ECO:0000313" key="4">
    <source>
        <dbReference type="Proteomes" id="UP000323502"/>
    </source>
</evidence>
<feature type="chain" id="PRO_5036307345" evidence="1">
    <location>
        <begin position="17"/>
        <end position="160"/>
    </location>
</feature>
<gene>
    <name evidence="2" type="ORF">GQR91_15380</name>
    <name evidence="3" type="ORF">SAMN05216557_10464</name>
</gene>
<keyword evidence="1" id="KW-0732">Signal</keyword>
<reference evidence="3 4" key="1">
    <citation type="submission" date="2016-10" db="EMBL/GenBank/DDBJ databases">
        <authorList>
            <person name="Varghese N."/>
            <person name="Submissions S."/>
        </authorList>
    </citation>
    <scope>NUCLEOTIDE SEQUENCE [LARGE SCALE GENOMIC DNA]</scope>
    <source>
        <strain evidence="3 4">S7-754</strain>
    </source>
</reference>
<accession>A0A1G7M409</accession>
<dbReference type="Proteomes" id="UP000436801">
    <property type="component" value="Unassembled WGS sequence"/>
</dbReference>
<proteinExistence type="predicted"/>
<evidence type="ECO:0000256" key="1">
    <source>
        <dbReference type="SAM" id="SignalP"/>
    </source>
</evidence>
<dbReference type="EMBL" id="WSUT01000005">
    <property type="protein sequence ID" value="MWC45004.1"/>
    <property type="molecule type" value="Genomic_DNA"/>
</dbReference>
<evidence type="ECO:0000313" key="5">
    <source>
        <dbReference type="Proteomes" id="UP000436801"/>
    </source>
</evidence>
<reference evidence="2 5" key="2">
    <citation type="submission" date="2019-12" db="EMBL/GenBank/DDBJ databases">
        <authorList>
            <person name="Zheng J."/>
        </authorList>
    </citation>
    <scope>NUCLEOTIDE SEQUENCE [LARGE SCALE GENOMIC DNA]</scope>
    <source>
        <strain evidence="2 5">DSM 27347</strain>
    </source>
</reference>
<dbReference type="RefSeq" id="WP_149682451.1">
    <property type="nucleotide sequence ID" value="NZ_FNBI01000004.1"/>
</dbReference>
<dbReference type="Proteomes" id="UP000323502">
    <property type="component" value="Unassembled WGS sequence"/>
</dbReference>
<feature type="signal peptide" evidence="1">
    <location>
        <begin position="1"/>
        <end position="16"/>
    </location>
</feature>
<dbReference type="AlphaFoldDB" id="A0A1G7M409"/>
<sequence>MLNTMMMLALSSAAAAASILGSNPTQGGACEAGTGQRVMVTVRGLKGATGMVRIQLYDGPGFLKKGTWLSRVEAKANRSEMTMCIAAPRPGQYAIAVRHDANGNGKSDWNDGGGFSRDPKLSLLNLKPSFDKVVIPVHAGTTNVLVTMNYRQGLSIGPVD</sequence>
<dbReference type="Pfam" id="PF09912">
    <property type="entry name" value="DUF2141"/>
    <property type="match status" value="1"/>
</dbReference>
<protein>
    <submittedName>
        <fullName evidence="2">DUF2141 domain-containing protein</fullName>
    </submittedName>
</protein>
<name>A0A1G7M409_9SPHN</name>
<organism evidence="3 4">
    <name type="scientific">Sphingomonas carotinifaciens</name>
    <dbReference type="NCBI Taxonomy" id="1166323"/>
    <lineage>
        <taxon>Bacteria</taxon>
        <taxon>Pseudomonadati</taxon>
        <taxon>Pseudomonadota</taxon>
        <taxon>Alphaproteobacteria</taxon>
        <taxon>Sphingomonadales</taxon>
        <taxon>Sphingomonadaceae</taxon>
        <taxon>Sphingomonas</taxon>
    </lineage>
</organism>
<evidence type="ECO:0000313" key="3">
    <source>
        <dbReference type="EMBL" id="SDF56495.1"/>
    </source>
</evidence>
<dbReference type="InterPro" id="IPR018673">
    <property type="entry name" value="DUF2141"/>
</dbReference>
<dbReference type="EMBL" id="FNBI01000004">
    <property type="protein sequence ID" value="SDF56495.1"/>
    <property type="molecule type" value="Genomic_DNA"/>
</dbReference>